<dbReference type="GO" id="GO:0005886">
    <property type="term" value="C:plasma membrane"/>
    <property type="evidence" value="ECO:0007669"/>
    <property type="project" value="TreeGrafter"/>
</dbReference>
<name>A0AA89ANX9_9ASTE</name>
<evidence type="ECO:0000313" key="5">
    <source>
        <dbReference type="Proteomes" id="UP001188597"/>
    </source>
</evidence>
<gene>
    <name evidence="4" type="ORF">RJ639_015413</name>
</gene>
<evidence type="ECO:0000313" key="4">
    <source>
        <dbReference type="EMBL" id="KAK3008878.1"/>
    </source>
</evidence>
<feature type="transmembrane region" description="Helical" evidence="3">
    <location>
        <begin position="130"/>
        <end position="155"/>
    </location>
</feature>
<dbReference type="PANTHER" id="PTHR27005:SF515">
    <property type="entry name" value="WALL-ASSOCIATED RECEPTOR KINASE-LIKE 10-RELATED"/>
    <property type="match status" value="1"/>
</dbReference>
<keyword evidence="2" id="KW-0067">ATP-binding</keyword>
<keyword evidence="3" id="KW-0812">Transmembrane</keyword>
<accession>A0AA89ANX9</accession>
<organism evidence="4 5">
    <name type="scientific">Escallonia herrerae</name>
    <dbReference type="NCBI Taxonomy" id="1293975"/>
    <lineage>
        <taxon>Eukaryota</taxon>
        <taxon>Viridiplantae</taxon>
        <taxon>Streptophyta</taxon>
        <taxon>Embryophyta</taxon>
        <taxon>Tracheophyta</taxon>
        <taxon>Spermatophyta</taxon>
        <taxon>Magnoliopsida</taxon>
        <taxon>eudicotyledons</taxon>
        <taxon>Gunneridae</taxon>
        <taxon>Pentapetalae</taxon>
        <taxon>asterids</taxon>
        <taxon>campanulids</taxon>
        <taxon>Escalloniales</taxon>
        <taxon>Escalloniaceae</taxon>
        <taxon>Escallonia</taxon>
    </lineage>
</organism>
<dbReference type="GO" id="GO:0005524">
    <property type="term" value="F:ATP binding"/>
    <property type="evidence" value="ECO:0007669"/>
    <property type="project" value="UniProtKB-KW"/>
</dbReference>
<protein>
    <submittedName>
        <fullName evidence="4">Uncharacterized protein</fullName>
    </submittedName>
</protein>
<dbReference type="GO" id="GO:0007166">
    <property type="term" value="P:cell surface receptor signaling pathway"/>
    <property type="evidence" value="ECO:0007669"/>
    <property type="project" value="InterPro"/>
</dbReference>
<dbReference type="InterPro" id="IPR045274">
    <property type="entry name" value="WAK-like"/>
</dbReference>
<keyword evidence="3" id="KW-0472">Membrane</keyword>
<keyword evidence="3" id="KW-1133">Transmembrane helix</keyword>
<evidence type="ECO:0000256" key="3">
    <source>
        <dbReference type="SAM" id="Phobius"/>
    </source>
</evidence>
<keyword evidence="1" id="KW-0547">Nucleotide-binding</keyword>
<dbReference type="PANTHER" id="PTHR27005">
    <property type="entry name" value="WALL-ASSOCIATED RECEPTOR KINASE-LIKE 21"/>
    <property type="match status" value="1"/>
</dbReference>
<dbReference type="Gene3D" id="1.10.510.10">
    <property type="entry name" value="Transferase(Phosphotransferase) domain 1"/>
    <property type="match status" value="1"/>
</dbReference>
<evidence type="ECO:0000256" key="2">
    <source>
        <dbReference type="ARBA" id="ARBA00022840"/>
    </source>
</evidence>
<dbReference type="Proteomes" id="UP001188597">
    <property type="component" value="Unassembled WGS sequence"/>
</dbReference>
<comment type="caution">
    <text evidence="4">The sequence shown here is derived from an EMBL/GenBank/DDBJ whole genome shotgun (WGS) entry which is preliminary data.</text>
</comment>
<dbReference type="AlphaFoldDB" id="A0AA89ANX9"/>
<evidence type="ECO:0000256" key="1">
    <source>
        <dbReference type="ARBA" id="ARBA00022741"/>
    </source>
</evidence>
<proteinExistence type="predicted"/>
<keyword evidence="5" id="KW-1185">Reference proteome</keyword>
<dbReference type="GO" id="GO:0004674">
    <property type="term" value="F:protein serine/threonine kinase activity"/>
    <property type="evidence" value="ECO:0007669"/>
    <property type="project" value="TreeGrafter"/>
</dbReference>
<reference evidence="4" key="1">
    <citation type="submission" date="2022-12" db="EMBL/GenBank/DDBJ databases">
        <title>Draft genome assemblies for two species of Escallonia (Escalloniales).</title>
        <authorList>
            <person name="Chanderbali A."/>
            <person name="Dervinis C."/>
            <person name="Anghel I."/>
            <person name="Soltis D."/>
            <person name="Soltis P."/>
            <person name="Zapata F."/>
        </authorList>
    </citation>
    <scope>NUCLEOTIDE SEQUENCE</scope>
    <source>
        <strain evidence="4">UCBG64.0493</strain>
        <tissue evidence="4">Leaf</tissue>
    </source>
</reference>
<dbReference type="EMBL" id="JAVXUP010001708">
    <property type="protein sequence ID" value="KAK3008878.1"/>
    <property type="molecule type" value="Genomic_DNA"/>
</dbReference>
<sequence length="167" mass="18526">MTRTGEQRNLATHFLLYEEENRLIKIFDPQVLDGTKEELVAVAYLARRCLNLNGENRPAMEEVAIELEGIDLFPRAECFRSPKSFYILSLPPKWSYFGSKGPISAAHITSGIRCRVSSSPSCIETQPSDVFGLAHLLPGFAVSWTIALISLGYTVSANRKSANRSCS</sequence>